<evidence type="ECO:0000313" key="1">
    <source>
        <dbReference type="EMBL" id="QWT49572.1"/>
    </source>
</evidence>
<dbReference type="KEGG" id="aiq:Azoinq_02875"/>
<name>A0A975SNH6_9RHOO</name>
<dbReference type="Proteomes" id="UP000683428">
    <property type="component" value="Chromosome"/>
</dbReference>
<evidence type="ECO:0000313" key="2">
    <source>
        <dbReference type="Proteomes" id="UP000683428"/>
    </source>
</evidence>
<dbReference type="AlphaFoldDB" id="A0A975SNH6"/>
<proteinExistence type="predicted"/>
<dbReference type="EMBL" id="CP064782">
    <property type="protein sequence ID" value="QWT49572.1"/>
    <property type="molecule type" value="Genomic_DNA"/>
</dbReference>
<organism evidence="1 2">
    <name type="scientific">Azospira inquinata</name>
    <dbReference type="NCBI Taxonomy" id="2785627"/>
    <lineage>
        <taxon>Bacteria</taxon>
        <taxon>Pseudomonadati</taxon>
        <taxon>Pseudomonadota</taxon>
        <taxon>Betaproteobacteria</taxon>
        <taxon>Rhodocyclales</taxon>
        <taxon>Rhodocyclaceae</taxon>
        <taxon>Azospira</taxon>
    </lineage>
</organism>
<sequence length="106" mass="11855">MHNPSRPVDICLTLVIPPTLEDAMVDFLLAHSDAVGHFTSRPVDAHGNDLDYASAAEQVRGRARRMRLQALMASGDVHQLLRELQDQFKGADLFYWTTPVLETGRI</sequence>
<protein>
    <submittedName>
        <fullName evidence="1">DUF3240 family protein</fullName>
    </submittedName>
</protein>
<accession>A0A975SNH6</accession>
<keyword evidence="2" id="KW-1185">Reference proteome</keyword>
<gene>
    <name evidence="1" type="ORF">Azoinq_02875</name>
</gene>
<dbReference type="RefSeq" id="WP_216126525.1">
    <property type="nucleotide sequence ID" value="NZ_CP064782.1"/>
</dbReference>
<reference evidence="1" key="1">
    <citation type="submission" date="2020-11" db="EMBL/GenBank/DDBJ databases">
        <title>Azospira inquinata sp. nov.</title>
        <authorList>
            <person name="Moe W.M."/>
            <person name="Mikes M.C."/>
        </authorList>
    </citation>
    <scope>NUCLEOTIDE SEQUENCE</scope>
    <source>
        <strain evidence="1">Azo-3</strain>
    </source>
</reference>
<dbReference type="InterPro" id="IPR021634">
    <property type="entry name" value="DUF3240"/>
</dbReference>
<dbReference type="Pfam" id="PF11582">
    <property type="entry name" value="DUF3240"/>
    <property type="match status" value="1"/>
</dbReference>